<dbReference type="EnsemblMetazoa" id="OVOC5103.1">
    <property type="protein sequence ID" value="OVOC5103.1"/>
    <property type="gene ID" value="WBGene00241912"/>
</dbReference>
<accession>A0A8R1XYZ4</accession>
<sequence length="39" mass="4210">MEICYALNGCVITGAGNEKGTTIKAAFKQLFTPSNLRTF</sequence>
<dbReference type="Proteomes" id="UP000024404">
    <property type="component" value="Unassembled WGS sequence"/>
</dbReference>
<dbReference type="EMBL" id="CMVM020000148">
    <property type="status" value="NOT_ANNOTATED_CDS"/>
    <property type="molecule type" value="Genomic_DNA"/>
</dbReference>
<organism evidence="1 2">
    <name type="scientific">Onchocerca volvulus</name>
    <dbReference type="NCBI Taxonomy" id="6282"/>
    <lineage>
        <taxon>Eukaryota</taxon>
        <taxon>Metazoa</taxon>
        <taxon>Ecdysozoa</taxon>
        <taxon>Nematoda</taxon>
        <taxon>Chromadorea</taxon>
        <taxon>Rhabditida</taxon>
        <taxon>Spirurina</taxon>
        <taxon>Spiruromorpha</taxon>
        <taxon>Filarioidea</taxon>
        <taxon>Onchocercidae</taxon>
        <taxon>Onchocerca</taxon>
    </lineage>
</organism>
<reference evidence="1" key="2">
    <citation type="submission" date="2022-06" db="UniProtKB">
        <authorList>
            <consortium name="EnsemblMetazoa"/>
        </authorList>
    </citation>
    <scope>IDENTIFICATION</scope>
</reference>
<evidence type="ECO:0000313" key="2">
    <source>
        <dbReference type="Proteomes" id="UP000024404"/>
    </source>
</evidence>
<dbReference type="AlphaFoldDB" id="A0A8R1XYZ4"/>
<proteinExistence type="predicted"/>
<keyword evidence="2" id="KW-1185">Reference proteome</keyword>
<reference evidence="2" key="1">
    <citation type="submission" date="2013-10" db="EMBL/GenBank/DDBJ databases">
        <title>Genome sequencing of Onchocerca volvulus.</title>
        <authorList>
            <person name="Cotton J."/>
            <person name="Tsai J."/>
            <person name="Stanley E."/>
            <person name="Tracey A."/>
            <person name="Holroyd N."/>
            <person name="Lustigman S."/>
            <person name="Berriman M."/>
        </authorList>
    </citation>
    <scope>NUCLEOTIDE SEQUENCE</scope>
</reference>
<name>A0A8R1XYZ4_ONCVO</name>
<evidence type="ECO:0000313" key="1">
    <source>
        <dbReference type="EnsemblMetazoa" id="OVOC5103.1"/>
    </source>
</evidence>
<protein>
    <submittedName>
        <fullName evidence="1">Uncharacterized protein</fullName>
    </submittedName>
</protein>